<organism evidence="11">
    <name type="scientific">Acidobacterium capsulatum</name>
    <dbReference type="NCBI Taxonomy" id="33075"/>
    <lineage>
        <taxon>Bacteria</taxon>
        <taxon>Pseudomonadati</taxon>
        <taxon>Acidobacteriota</taxon>
        <taxon>Terriglobia</taxon>
        <taxon>Terriglobales</taxon>
        <taxon>Acidobacteriaceae</taxon>
        <taxon>Acidobacterium</taxon>
    </lineage>
</organism>
<dbReference type="GO" id="GO:1902600">
    <property type="term" value="P:proton transmembrane transport"/>
    <property type="evidence" value="ECO:0007669"/>
    <property type="project" value="InterPro"/>
</dbReference>
<evidence type="ECO:0000259" key="10">
    <source>
        <dbReference type="Pfam" id="PF00999"/>
    </source>
</evidence>
<keyword evidence="3" id="KW-0050">Antiport</keyword>
<feature type="transmembrane region" description="Helical" evidence="9">
    <location>
        <begin position="118"/>
        <end position="140"/>
    </location>
</feature>
<evidence type="ECO:0000256" key="8">
    <source>
        <dbReference type="ARBA" id="ARBA00023136"/>
    </source>
</evidence>
<evidence type="ECO:0000256" key="7">
    <source>
        <dbReference type="ARBA" id="ARBA00023065"/>
    </source>
</evidence>
<feature type="transmembrane region" description="Helical" evidence="9">
    <location>
        <begin position="152"/>
        <end position="171"/>
    </location>
</feature>
<keyword evidence="8 9" id="KW-0472">Membrane</keyword>
<sequence>MPAPRPATGQPGARRKRLSYACRGPHGARRSVALDLTLFFGVLGGLLVLAFLANLLARKTGLPDVLVLMATGVLLGPVLHLMNLTQYPGLRAGFGTLALILILLEAGLELDLRQLLKYLPAGILLAAVSYALCLLLIAPVTHQLLGLSWRDAILVAAVLGGVSASVSLPVLQTMQMRTSLRMILTVEGAMADIFSVLTVTSLLHAPAGTVPVGAMLGGLAMKLGISAVLGIAVGAGWAVLLPRLSDRSFWQVLTFGAVLVLFAVTDAVGGGDLLAVLIFGLALANLPLARRYLASGNLWQLRYVKPTEEQTQLLAFHAELSFLVRTFFFVLVGMDIEFSGFATEWKPIVAVVLVVLPARWFSILATRLLWRDSHPLERELAFWMHPRGLITVVLALRVVNVRGASMSFLVDMAFALVLLNGLGMTVGTVRGQRLASIPELQEGAAATPGSNLPG</sequence>
<evidence type="ECO:0000256" key="9">
    <source>
        <dbReference type="SAM" id="Phobius"/>
    </source>
</evidence>
<keyword evidence="5 9" id="KW-0812">Transmembrane</keyword>
<feature type="transmembrane region" description="Helical" evidence="9">
    <location>
        <begin position="36"/>
        <end position="57"/>
    </location>
</feature>
<evidence type="ECO:0000256" key="6">
    <source>
        <dbReference type="ARBA" id="ARBA00022989"/>
    </source>
</evidence>
<feature type="transmembrane region" description="Helical" evidence="9">
    <location>
        <begin position="88"/>
        <end position="106"/>
    </location>
</feature>
<dbReference type="Pfam" id="PF00999">
    <property type="entry name" value="Na_H_Exchanger"/>
    <property type="match status" value="1"/>
</dbReference>
<feature type="transmembrane region" description="Helical" evidence="9">
    <location>
        <begin position="183"/>
        <end position="203"/>
    </location>
</feature>
<feature type="transmembrane region" description="Helical" evidence="9">
    <location>
        <begin position="64"/>
        <end position="82"/>
    </location>
</feature>
<dbReference type="InterPro" id="IPR038770">
    <property type="entry name" value="Na+/solute_symporter_sf"/>
</dbReference>
<gene>
    <name evidence="11" type="ORF">ENW50_08110</name>
</gene>
<evidence type="ECO:0000256" key="3">
    <source>
        <dbReference type="ARBA" id="ARBA00022449"/>
    </source>
</evidence>
<feature type="transmembrane region" description="Helical" evidence="9">
    <location>
        <begin position="248"/>
        <end position="268"/>
    </location>
</feature>
<evidence type="ECO:0000256" key="5">
    <source>
        <dbReference type="ARBA" id="ARBA00022692"/>
    </source>
</evidence>
<dbReference type="Gene3D" id="1.20.1530.20">
    <property type="match status" value="1"/>
</dbReference>
<keyword evidence="7" id="KW-0406">Ion transport</keyword>
<dbReference type="EMBL" id="DTKL01000050">
    <property type="protein sequence ID" value="HGY94627.1"/>
    <property type="molecule type" value="Genomic_DNA"/>
</dbReference>
<feature type="transmembrane region" description="Helical" evidence="9">
    <location>
        <begin position="314"/>
        <end position="336"/>
    </location>
</feature>
<proteinExistence type="predicted"/>
<evidence type="ECO:0000256" key="1">
    <source>
        <dbReference type="ARBA" id="ARBA00004651"/>
    </source>
</evidence>
<keyword evidence="6 9" id="KW-1133">Transmembrane helix</keyword>
<name>A0A7V4XT26_9BACT</name>
<dbReference type="PANTHER" id="PTHR32507">
    <property type="entry name" value="NA(+)/H(+) ANTIPORTER 1"/>
    <property type="match status" value="1"/>
</dbReference>
<evidence type="ECO:0000256" key="2">
    <source>
        <dbReference type="ARBA" id="ARBA00022448"/>
    </source>
</evidence>
<comment type="subcellular location">
    <subcellularLocation>
        <location evidence="1">Cell membrane</location>
        <topology evidence="1">Multi-pass membrane protein</topology>
    </subcellularLocation>
</comment>
<feature type="transmembrane region" description="Helical" evidence="9">
    <location>
        <begin position="274"/>
        <end position="293"/>
    </location>
</feature>
<feature type="transmembrane region" description="Helical" evidence="9">
    <location>
        <begin position="405"/>
        <end position="426"/>
    </location>
</feature>
<feature type="transmembrane region" description="Helical" evidence="9">
    <location>
        <begin position="348"/>
        <end position="370"/>
    </location>
</feature>
<feature type="transmembrane region" description="Helical" evidence="9">
    <location>
        <begin position="223"/>
        <end position="241"/>
    </location>
</feature>
<dbReference type="AlphaFoldDB" id="A0A7V4XT26"/>
<accession>A0A7V4XT26</accession>
<keyword evidence="4" id="KW-1003">Cell membrane</keyword>
<dbReference type="GO" id="GO:0005886">
    <property type="term" value="C:plasma membrane"/>
    <property type="evidence" value="ECO:0007669"/>
    <property type="project" value="UniProtKB-SubCell"/>
</dbReference>
<evidence type="ECO:0000313" key="11">
    <source>
        <dbReference type="EMBL" id="HGY94627.1"/>
    </source>
</evidence>
<dbReference type="InterPro" id="IPR006153">
    <property type="entry name" value="Cation/H_exchanger_TM"/>
</dbReference>
<comment type="caution">
    <text evidence="11">The sequence shown here is derived from an EMBL/GenBank/DDBJ whole genome shotgun (WGS) entry which is preliminary data.</text>
</comment>
<reference evidence="11" key="1">
    <citation type="journal article" date="2020" name="mSystems">
        <title>Genome- and Community-Level Interaction Insights into Carbon Utilization and Element Cycling Functions of Hydrothermarchaeota in Hydrothermal Sediment.</title>
        <authorList>
            <person name="Zhou Z."/>
            <person name="Liu Y."/>
            <person name="Xu W."/>
            <person name="Pan J."/>
            <person name="Luo Z.H."/>
            <person name="Li M."/>
        </authorList>
    </citation>
    <scope>NUCLEOTIDE SEQUENCE [LARGE SCALE GENOMIC DNA]</scope>
    <source>
        <strain evidence="11">SpSt-855</strain>
    </source>
</reference>
<feature type="domain" description="Cation/H+ exchanger transmembrane" evidence="10">
    <location>
        <begin position="48"/>
        <end position="426"/>
    </location>
</feature>
<dbReference type="GO" id="GO:0015297">
    <property type="term" value="F:antiporter activity"/>
    <property type="evidence" value="ECO:0007669"/>
    <property type="project" value="UniProtKB-KW"/>
</dbReference>
<evidence type="ECO:0000256" key="4">
    <source>
        <dbReference type="ARBA" id="ARBA00022475"/>
    </source>
</evidence>
<keyword evidence="2" id="KW-0813">Transport</keyword>
<protein>
    <recommendedName>
        <fullName evidence="10">Cation/H+ exchanger transmembrane domain-containing protein</fullName>
    </recommendedName>
</protein>
<dbReference type="PANTHER" id="PTHR32507:SF0">
    <property type="entry name" value="NA(+)_H(+) ANTIPORTER 2-RELATED"/>
    <property type="match status" value="1"/>
</dbReference>